<feature type="compositionally biased region" description="Polar residues" evidence="1">
    <location>
        <begin position="316"/>
        <end position="341"/>
    </location>
</feature>
<dbReference type="RefSeq" id="XP_033522795.1">
    <property type="nucleotide sequence ID" value="XM_033671563.1"/>
</dbReference>
<evidence type="ECO:0000313" key="3">
    <source>
        <dbReference type="Proteomes" id="UP000799771"/>
    </source>
</evidence>
<dbReference type="Proteomes" id="UP000799771">
    <property type="component" value="Unassembled WGS sequence"/>
</dbReference>
<name>A0A6A6AA24_9PLEO</name>
<gene>
    <name evidence="2" type="ORF">P153DRAFT_397482</name>
</gene>
<feature type="compositionally biased region" description="Polar residues" evidence="1">
    <location>
        <begin position="174"/>
        <end position="186"/>
    </location>
</feature>
<feature type="compositionally biased region" description="Acidic residues" evidence="1">
    <location>
        <begin position="550"/>
        <end position="562"/>
    </location>
</feature>
<evidence type="ECO:0000313" key="2">
    <source>
        <dbReference type="EMBL" id="KAF2128406.1"/>
    </source>
</evidence>
<feature type="compositionally biased region" description="Polar residues" evidence="1">
    <location>
        <begin position="481"/>
        <end position="492"/>
    </location>
</feature>
<feature type="compositionally biased region" description="Low complexity" evidence="1">
    <location>
        <begin position="493"/>
        <end position="503"/>
    </location>
</feature>
<feature type="non-terminal residue" evidence="2">
    <location>
        <position position="1"/>
    </location>
</feature>
<keyword evidence="3" id="KW-1185">Reference proteome</keyword>
<sequence length="568" mass="63292">MNSMEMTTLTHLNKPQKRALILRDQLRFVDPHHLDSFLDGISNPEPPNYVKIYNKIQPALVEVTLKESATRYDLGNVVFPDEGNAIYRAHLTVENDRFEMRTEDPLPKDEADLDSVPIHCFIAKSIIPLFKGKVEAIFARRNRINEARRVAYNMPSVPAAQFQEGETLARLEPQKTNQIGEWSQSKQPKKRKPGDPITKHTSNKRRRIGLDTIPDNVKSEMFNTIPDQLKVEFFNTMVKTAFPNFDNLMMASWNVVSVYSNVGSEFPELHKAIVDLKAVLDEFETACATKGAGSTLKMRTDFVTAQHNDVKYSPKPGSTRQTIEPTPSTRPSPLFQPQTSVDPPAQRSEDGVEDALPEHMPPPRVLQFPQHNHNHPQQQEEAHDSDEGAASEDEQHHPLNARLTAKPERKHTALHLQPTSRPPSSASSSTHSSPHRQQQTQQLPRARVKNPRTEAPSPHAHDQHPNDITPELSRKRLEYHSSISRTNRNSTGAAKARLASASAEELDGRASGSGSVLAAPFLGNSVLGARKAGGKAPVAPMLHVGKEGNVEGEDEDEDEGEDEGRRGY</sequence>
<dbReference type="EMBL" id="ML977508">
    <property type="protein sequence ID" value="KAF2128406.1"/>
    <property type="molecule type" value="Genomic_DNA"/>
</dbReference>
<feature type="compositionally biased region" description="Low complexity" evidence="1">
    <location>
        <begin position="417"/>
        <end position="445"/>
    </location>
</feature>
<dbReference type="AlphaFoldDB" id="A0A6A6AA24"/>
<dbReference type="GeneID" id="54411995"/>
<feature type="region of interest" description="Disordered" evidence="1">
    <location>
        <begin position="531"/>
        <end position="568"/>
    </location>
</feature>
<feature type="region of interest" description="Disordered" evidence="1">
    <location>
        <begin position="170"/>
        <end position="207"/>
    </location>
</feature>
<protein>
    <submittedName>
        <fullName evidence="2">Uncharacterized protein</fullName>
    </submittedName>
</protein>
<organism evidence="2 3">
    <name type="scientific">Dothidotthia symphoricarpi CBS 119687</name>
    <dbReference type="NCBI Taxonomy" id="1392245"/>
    <lineage>
        <taxon>Eukaryota</taxon>
        <taxon>Fungi</taxon>
        <taxon>Dikarya</taxon>
        <taxon>Ascomycota</taxon>
        <taxon>Pezizomycotina</taxon>
        <taxon>Dothideomycetes</taxon>
        <taxon>Pleosporomycetidae</taxon>
        <taxon>Pleosporales</taxon>
        <taxon>Dothidotthiaceae</taxon>
        <taxon>Dothidotthia</taxon>
    </lineage>
</organism>
<feature type="region of interest" description="Disordered" evidence="1">
    <location>
        <begin position="307"/>
        <end position="517"/>
    </location>
</feature>
<accession>A0A6A6AA24</accession>
<evidence type="ECO:0000256" key="1">
    <source>
        <dbReference type="SAM" id="MobiDB-lite"/>
    </source>
</evidence>
<proteinExistence type="predicted"/>
<dbReference type="OrthoDB" id="3795533at2759"/>
<reference evidence="2" key="1">
    <citation type="journal article" date="2020" name="Stud. Mycol.">
        <title>101 Dothideomycetes genomes: a test case for predicting lifestyles and emergence of pathogens.</title>
        <authorList>
            <person name="Haridas S."/>
            <person name="Albert R."/>
            <person name="Binder M."/>
            <person name="Bloem J."/>
            <person name="Labutti K."/>
            <person name="Salamov A."/>
            <person name="Andreopoulos B."/>
            <person name="Baker S."/>
            <person name="Barry K."/>
            <person name="Bills G."/>
            <person name="Bluhm B."/>
            <person name="Cannon C."/>
            <person name="Castanera R."/>
            <person name="Culley D."/>
            <person name="Daum C."/>
            <person name="Ezra D."/>
            <person name="Gonzalez J."/>
            <person name="Henrissat B."/>
            <person name="Kuo A."/>
            <person name="Liang C."/>
            <person name="Lipzen A."/>
            <person name="Lutzoni F."/>
            <person name="Magnuson J."/>
            <person name="Mondo S."/>
            <person name="Nolan M."/>
            <person name="Ohm R."/>
            <person name="Pangilinan J."/>
            <person name="Park H.-J."/>
            <person name="Ramirez L."/>
            <person name="Alfaro M."/>
            <person name="Sun H."/>
            <person name="Tritt A."/>
            <person name="Yoshinaga Y."/>
            <person name="Zwiers L.-H."/>
            <person name="Turgeon B."/>
            <person name="Goodwin S."/>
            <person name="Spatafora J."/>
            <person name="Crous P."/>
            <person name="Grigoriev I."/>
        </authorList>
    </citation>
    <scope>NUCLEOTIDE SEQUENCE</scope>
    <source>
        <strain evidence="2">CBS 119687</strain>
    </source>
</reference>